<accession>A0A067LY50</accession>
<dbReference type="AlphaFoldDB" id="A0A067LY50"/>
<feature type="domain" description="F-box" evidence="2">
    <location>
        <begin position="102"/>
        <end position="157"/>
    </location>
</feature>
<organism evidence="3 4">
    <name type="scientific">Botryobasidium botryosum (strain FD-172 SS1)</name>
    <dbReference type="NCBI Taxonomy" id="930990"/>
    <lineage>
        <taxon>Eukaryota</taxon>
        <taxon>Fungi</taxon>
        <taxon>Dikarya</taxon>
        <taxon>Basidiomycota</taxon>
        <taxon>Agaricomycotina</taxon>
        <taxon>Agaricomycetes</taxon>
        <taxon>Cantharellales</taxon>
        <taxon>Botryobasidiaceae</taxon>
        <taxon>Botryobasidium</taxon>
    </lineage>
</organism>
<evidence type="ECO:0000256" key="1">
    <source>
        <dbReference type="SAM" id="MobiDB-lite"/>
    </source>
</evidence>
<proteinExistence type="predicted"/>
<dbReference type="Gene3D" id="1.20.1280.50">
    <property type="match status" value="1"/>
</dbReference>
<dbReference type="EMBL" id="KL198110">
    <property type="protein sequence ID" value="KDQ07280.1"/>
    <property type="molecule type" value="Genomic_DNA"/>
</dbReference>
<sequence>MEDILLPAVPKLIQSLYHHISCKLDRDWDGDIGEIELDHIYEYYRSHNPDDANNGNPTIQSLEKEYEALKLTRDLAAKAVYSYTGQLMSAVNYKRSQLIPVQRLPEELLSIIFGIVGSSRGNYRFPLIKREPLNLTAVSRTWREVALNTPRLWTKIDAFNARIAPLFIKRSKQLPLQIEIVPTSFYSSPDDVEEDNSDDYSEDDSDGSEHLNLDHAYWSQVHYFSQFIELLIPHRGRWSSLTLQPTSRRRGTFARKLTFPVFHLETFCLTSPGWFGVVDESHSAVNLFSEVAPRLRDLHLAGHCLPLSSAIFHGLTSLHLERIRYNRSSVYQLLRALNECPDLEKLALIELVFPPFSAIHASSAPIIPKPTPLHSLQKVVLRLPTSSFILRSIHPPPTVHLEMDVGDHFQAYFPDTVPNASRIGTLFVKLSYNYAISGWTLDGDEKVLNLEFDYEASRPDVLRSPSRILFFPCLESLALRCLGVNISTFAEILRNLPTITTLSLSEVWFPPILASLIITPSSHLAPRLRTLRIDRTPLRASTIVKVVKSRLSQVSVRASESESGEVPLDRLILSRCYEKDHKIVAELATHIKIVMEDSNEFPLFL</sequence>
<keyword evidence="4" id="KW-1185">Reference proteome</keyword>
<feature type="compositionally biased region" description="Acidic residues" evidence="1">
    <location>
        <begin position="190"/>
        <end position="206"/>
    </location>
</feature>
<dbReference type="Pfam" id="PF12937">
    <property type="entry name" value="F-box-like"/>
    <property type="match status" value="1"/>
</dbReference>
<dbReference type="OrthoDB" id="3163340at2759"/>
<dbReference type="InParanoid" id="A0A067LY50"/>
<evidence type="ECO:0000259" key="2">
    <source>
        <dbReference type="Pfam" id="PF12937"/>
    </source>
</evidence>
<evidence type="ECO:0000313" key="4">
    <source>
        <dbReference type="Proteomes" id="UP000027195"/>
    </source>
</evidence>
<name>A0A067LY50_BOTB1</name>
<reference evidence="4" key="1">
    <citation type="journal article" date="2014" name="Proc. Natl. Acad. Sci. U.S.A.">
        <title>Extensive sampling of basidiomycete genomes demonstrates inadequacy of the white-rot/brown-rot paradigm for wood decay fungi.</title>
        <authorList>
            <person name="Riley R."/>
            <person name="Salamov A.A."/>
            <person name="Brown D.W."/>
            <person name="Nagy L.G."/>
            <person name="Floudas D."/>
            <person name="Held B.W."/>
            <person name="Levasseur A."/>
            <person name="Lombard V."/>
            <person name="Morin E."/>
            <person name="Otillar R."/>
            <person name="Lindquist E.A."/>
            <person name="Sun H."/>
            <person name="LaButti K.M."/>
            <person name="Schmutz J."/>
            <person name="Jabbour D."/>
            <person name="Luo H."/>
            <person name="Baker S.E."/>
            <person name="Pisabarro A.G."/>
            <person name="Walton J.D."/>
            <person name="Blanchette R.A."/>
            <person name="Henrissat B."/>
            <person name="Martin F."/>
            <person name="Cullen D."/>
            <person name="Hibbett D.S."/>
            <person name="Grigoriev I.V."/>
        </authorList>
    </citation>
    <scope>NUCLEOTIDE SEQUENCE [LARGE SCALE GENOMIC DNA]</scope>
    <source>
        <strain evidence="4">FD-172 SS1</strain>
    </source>
</reference>
<dbReference type="STRING" id="930990.A0A067LY50"/>
<feature type="region of interest" description="Disordered" evidence="1">
    <location>
        <begin position="187"/>
        <end position="208"/>
    </location>
</feature>
<evidence type="ECO:0000313" key="3">
    <source>
        <dbReference type="EMBL" id="KDQ07280.1"/>
    </source>
</evidence>
<dbReference type="Proteomes" id="UP000027195">
    <property type="component" value="Unassembled WGS sequence"/>
</dbReference>
<dbReference type="HOGENOM" id="CLU_024199_1_2_1"/>
<gene>
    <name evidence="3" type="ORF">BOTBODRAFT_192494</name>
</gene>
<dbReference type="InterPro" id="IPR001810">
    <property type="entry name" value="F-box_dom"/>
</dbReference>
<protein>
    <recommendedName>
        <fullName evidence="2">F-box domain-containing protein</fullName>
    </recommendedName>
</protein>
<dbReference type="SUPFAM" id="SSF52047">
    <property type="entry name" value="RNI-like"/>
    <property type="match status" value="1"/>
</dbReference>